<proteinExistence type="predicted"/>
<evidence type="ECO:0000313" key="2">
    <source>
        <dbReference type="EMBL" id="MPN02141.1"/>
    </source>
</evidence>
<sequence>MQGGRQPSKEGGSSSIGSASAPSGEEEKDGSMPPDNAAPPEGEANKGGPGNRSDSSAPNGNTDGEPQEMINLTGEEKTIEISDESIITTRSGQESAAASLSQIEVGSILKVAVKSAEGGTETLVSVEIMSASPDDANKPDEPSV</sequence>
<gene>
    <name evidence="2" type="ORF">SDC9_149354</name>
</gene>
<comment type="caution">
    <text evidence="2">The sequence shown here is derived from an EMBL/GenBank/DDBJ whole genome shotgun (WGS) entry which is preliminary data.</text>
</comment>
<evidence type="ECO:0008006" key="3">
    <source>
        <dbReference type="Google" id="ProtNLM"/>
    </source>
</evidence>
<organism evidence="2">
    <name type="scientific">bioreactor metagenome</name>
    <dbReference type="NCBI Taxonomy" id="1076179"/>
    <lineage>
        <taxon>unclassified sequences</taxon>
        <taxon>metagenomes</taxon>
        <taxon>ecological metagenomes</taxon>
    </lineage>
</organism>
<dbReference type="AlphaFoldDB" id="A0A645EJI9"/>
<protein>
    <recommendedName>
        <fullName evidence="3">DUF5666 domain-containing protein</fullName>
    </recommendedName>
</protein>
<dbReference type="EMBL" id="VSSQ01048099">
    <property type="protein sequence ID" value="MPN02141.1"/>
    <property type="molecule type" value="Genomic_DNA"/>
</dbReference>
<name>A0A645EJI9_9ZZZZ</name>
<evidence type="ECO:0000256" key="1">
    <source>
        <dbReference type="SAM" id="MobiDB-lite"/>
    </source>
</evidence>
<feature type="region of interest" description="Disordered" evidence="1">
    <location>
        <begin position="1"/>
        <end position="80"/>
    </location>
</feature>
<reference evidence="2" key="1">
    <citation type="submission" date="2019-08" db="EMBL/GenBank/DDBJ databases">
        <authorList>
            <person name="Kucharzyk K."/>
            <person name="Murdoch R.W."/>
            <person name="Higgins S."/>
            <person name="Loffler F."/>
        </authorList>
    </citation>
    <scope>NUCLEOTIDE SEQUENCE</scope>
</reference>
<feature type="compositionally biased region" description="Polar residues" evidence="1">
    <location>
        <begin position="52"/>
        <end position="64"/>
    </location>
</feature>
<feature type="compositionally biased region" description="Low complexity" evidence="1">
    <location>
        <begin position="9"/>
        <end position="23"/>
    </location>
</feature>
<accession>A0A645EJI9</accession>